<accession>A0A3A8A842</accession>
<gene>
    <name evidence="1" type="ORF">DEM25_016055</name>
</gene>
<comment type="caution">
    <text evidence="1">The sequence shown here is derived from an EMBL/GenBank/DDBJ whole genome shotgun (WGS) entry which is preliminary data.</text>
</comment>
<evidence type="ECO:0000313" key="1">
    <source>
        <dbReference type="EMBL" id="RKF06056.1"/>
    </source>
</evidence>
<dbReference type="EMBL" id="QFWV02000008">
    <property type="protein sequence ID" value="RKF06056.1"/>
    <property type="molecule type" value="Genomic_DNA"/>
</dbReference>
<sequence length="93" mass="10506">MTEFGVALAMIGLFVWLLLKENSRRGVKTVRAYLFMNALEEGKSVAEANEAARIDPKNIPKSHIRATMLYLQEHHRGRQGPLMKKAEAAGLQW</sequence>
<name>A0A3A8A842_9HYPH</name>
<dbReference type="OrthoDB" id="8480180at2"/>
<reference evidence="1 2" key="1">
    <citation type="journal article" date="2018" name="Int. J. Syst. Bacteriol.">
        <title>Oceaniradius stylonemae gen. nov., sp. nov., isolated from a red alga, Stylonema cornu-cervi.</title>
        <authorList>
            <person name="Jeong S."/>
        </authorList>
    </citation>
    <scope>NUCLEOTIDE SEQUENCE [LARGE SCALE GENOMIC DNA]</scope>
    <source>
        <strain evidence="1 2">StC1</strain>
    </source>
</reference>
<dbReference type="RefSeq" id="WP_109768802.1">
    <property type="nucleotide sequence ID" value="NZ_JASHJV010000002.1"/>
</dbReference>
<dbReference type="Proteomes" id="UP000246132">
    <property type="component" value="Unassembled WGS sequence"/>
</dbReference>
<organism evidence="1 2">
    <name type="scientific">Oceaniradius stylonematis</name>
    <dbReference type="NCBI Taxonomy" id="2184161"/>
    <lineage>
        <taxon>Bacteria</taxon>
        <taxon>Pseudomonadati</taxon>
        <taxon>Pseudomonadota</taxon>
        <taxon>Alphaproteobacteria</taxon>
        <taxon>Hyphomicrobiales</taxon>
        <taxon>Ahrensiaceae</taxon>
        <taxon>Oceaniradius</taxon>
    </lineage>
</organism>
<dbReference type="AlphaFoldDB" id="A0A3A8A842"/>
<keyword evidence="2" id="KW-1185">Reference proteome</keyword>
<evidence type="ECO:0000313" key="2">
    <source>
        <dbReference type="Proteomes" id="UP000246132"/>
    </source>
</evidence>
<protein>
    <submittedName>
        <fullName evidence="1">Uncharacterized protein</fullName>
    </submittedName>
</protein>
<proteinExistence type="predicted"/>